<dbReference type="OrthoDB" id="6307329at2"/>
<organism evidence="2 3">
    <name type="scientific">Aurantibacter aestuarii</name>
    <dbReference type="NCBI Taxonomy" id="1266046"/>
    <lineage>
        <taxon>Bacteria</taxon>
        <taxon>Pseudomonadati</taxon>
        <taxon>Bacteroidota</taxon>
        <taxon>Flavobacteriia</taxon>
        <taxon>Flavobacteriales</taxon>
        <taxon>Flavobacteriaceae</taxon>
        <taxon>Aurantibacter</taxon>
    </lineage>
</organism>
<dbReference type="Gene3D" id="3.90.550.10">
    <property type="entry name" value="Spore Coat Polysaccharide Biosynthesis Protein SpsA, Chain A"/>
    <property type="match status" value="1"/>
</dbReference>
<dbReference type="Pfam" id="PF00535">
    <property type="entry name" value="Glycos_transf_2"/>
    <property type="match status" value="1"/>
</dbReference>
<evidence type="ECO:0000259" key="1">
    <source>
        <dbReference type="Pfam" id="PF00535"/>
    </source>
</evidence>
<dbReference type="CDD" id="cd00761">
    <property type="entry name" value="Glyco_tranf_GTA_type"/>
    <property type="match status" value="1"/>
</dbReference>
<dbReference type="GO" id="GO:0016758">
    <property type="term" value="F:hexosyltransferase activity"/>
    <property type="evidence" value="ECO:0007669"/>
    <property type="project" value="UniProtKB-ARBA"/>
</dbReference>
<proteinExistence type="predicted"/>
<dbReference type="InterPro" id="IPR001173">
    <property type="entry name" value="Glyco_trans_2-like"/>
</dbReference>
<dbReference type="EMBL" id="PXOQ01000019">
    <property type="protein sequence ID" value="PSG86087.1"/>
    <property type="molecule type" value="Genomic_DNA"/>
</dbReference>
<gene>
    <name evidence="2" type="ORF">C7H52_13135</name>
</gene>
<evidence type="ECO:0000313" key="2">
    <source>
        <dbReference type="EMBL" id="PSG86087.1"/>
    </source>
</evidence>
<name>A0A2T1N4P8_9FLAO</name>
<dbReference type="RefSeq" id="WP_106464365.1">
    <property type="nucleotide sequence ID" value="NZ_PXOQ01000019.1"/>
</dbReference>
<reference evidence="2 3" key="1">
    <citation type="submission" date="2018-03" db="EMBL/GenBank/DDBJ databases">
        <title>Mesoflavibacter sp. HG37 and Mesoflavibacter sp. HG96 sp.nov., two marine bacteria isolated from seawater of Western Pacific Ocean.</title>
        <authorList>
            <person name="Cheng H."/>
            <person name="Wu Y.-H."/>
            <person name="Guo L.-L."/>
            <person name="Xu X.-W."/>
        </authorList>
    </citation>
    <scope>NUCLEOTIDE SEQUENCE [LARGE SCALE GENOMIC DNA]</scope>
    <source>
        <strain evidence="2 3">KCTC 32269</strain>
    </source>
</reference>
<dbReference type="PANTHER" id="PTHR22916">
    <property type="entry name" value="GLYCOSYLTRANSFERASE"/>
    <property type="match status" value="1"/>
</dbReference>
<keyword evidence="3" id="KW-1185">Reference proteome</keyword>
<feature type="domain" description="Glycosyltransferase 2-like" evidence="1">
    <location>
        <begin position="6"/>
        <end position="135"/>
    </location>
</feature>
<protein>
    <recommendedName>
        <fullName evidence="1">Glycosyltransferase 2-like domain-containing protein</fullName>
    </recommendedName>
</protein>
<sequence length="314" mass="36498">MTPFFSVIIPLYNKENFIKTTLESVLNQSFLDFEIIIVNDGSTDKSVTIAEKTLSTFEQKTIVSQTNQGLSTTRNEAISLAKGKVLALLDADDLWQPQYLKEIHQLSLNFPEASLFGTDYIEFYSESLQLQPRKNIPKAKRDTTFIVNDFFDASLFQPITVPSSFAFNKEVFEAIKFNEAVTFAEDIEFYIKANLDYKMAFYFKPLVISRQDIPNQMTKVGFKGKKLPDLSHFENDAKQNSSLKKYLDTYRYYWLSQSRMTNDFDHISLLKKGLDQDNLSHKQRFLLRMPVFVLKNLKQLKSVLLKWKIRVTSY</sequence>
<dbReference type="InterPro" id="IPR029044">
    <property type="entry name" value="Nucleotide-diphossugar_trans"/>
</dbReference>
<dbReference type="SUPFAM" id="SSF53448">
    <property type="entry name" value="Nucleotide-diphospho-sugar transferases"/>
    <property type="match status" value="1"/>
</dbReference>
<evidence type="ECO:0000313" key="3">
    <source>
        <dbReference type="Proteomes" id="UP000238426"/>
    </source>
</evidence>
<comment type="caution">
    <text evidence="2">The sequence shown here is derived from an EMBL/GenBank/DDBJ whole genome shotgun (WGS) entry which is preliminary data.</text>
</comment>
<dbReference type="Proteomes" id="UP000238426">
    <property type="component" value="Unassembled WGS sequence"/>
</dbReference>
<accession>A0A2T1N4P8</accession>
<dbReference type="PANTHER" id="PTHR22916:SF3">
    <property type="entry name" value="UDP-GLCNAC:BETAGAL BETA-1,3-N-ACETYLGLUCOSAMINYLTRANSFERASE-LIKE PROTEIN 1"/>
    <property type="match status" value="1"/>
</dbReference>
<dbReference type="AlphaFoldDB" id="A0A2T1N4P8"/>